<accession>A0ABY4NB39</accession>
<protein>
    <submittedName>
        <fullName evidence="1">Uncharacterized protein</fullName>
    </submittedName>
</protein>
<keyword evidence="2" id="KW-1185">Reference proteome</keyword>
<evidence type="ECO:0000313" key="2">
    <source>
        <dbReference type="Proteomes" id="UP001055868"/>
    </source>
</evidence>
<proteinExistence type="predicted"/>
<reference evidence="1" key="1">
    <citation type="submission" date="2022-05" db="EMBL/GenBank/DDBJ databases">
        <title>Genomic analysis of Brachybacterium sp. CBA3104.</title>
        <authorList>
            <person name="Roh S.W."/>
            <person name="Kim Y.B."/>
            <person name="Kim Y."/>
        </authorList>
    </citation>
    <scope>NUCLEOTIDE SEQUENCE</scope>
    <source>
        <strain evidence="1">CBA3104</strain>
    </source>
</reference>
<evidence type="ECO:0000313" key="1">
    <source>
        <dbReference type="EMBL" id="UQN30589.1"/>
    </source>
</evidence>
<organism evidence="1 2">
    <name type="scientific">Brachybacterium kimchii</name>
    <dbReference type="NCBI Taxonomy" id="2942909"/>
    <lineage>
        <taxon>Bacteria</taxon>
        <taxon>Bacillati</taxon>
        <taxon>Actinomycetota</taxon>
        <taxon>Actinomycetes</taxon>
        <taxon>Micrococcales</taxon>
        <taxon>Dermabacteraceae</taxon>
        <taxon>Brachybacterium</taxon>
    </lineage>
</organism>
<dbReference type="RefSeq" id="WP_239201740.1">
    <property type="nucleotide sequence ID" value="NZ_CP097218.1"/>
</dbReference>
<gene>
    <name evidence="1" type="ORF">M4486_04550</name>
</gene>
<dbReference type="EMBL" id="CP097218">
    <property type="protein sequence ID" value="UQN30589.1"/>
    <property type="molecule type" value="Genomic_DNA"/>
</dbReference>
<dbReference type="Proteomes" id="UP001055868">
    <property type="component" value="Chromosome"/>
</dbReference>
<name>A0ABY4NB39_9MICO</name>
<sequence length="63" mass="6844">MTVSTRSVQMSDDVDLLSAAGWPLERVRSELSDEQIEEMIDAYLSRGDDAVAGALSGVLENSR</sequence>